<dbReference type="STRING" id="178035.A0A154PPI2"/>
<gene>
    <name evidence="2" type="ORF">WN55_05686</name>
</gene>
<accession>A0A154PPI2</accession>
<name>A0A154PPI2_DUFNO</name>
<protein>
    <recommendedName>
        <fullName evidence="4">DUF4806 domain-containing protein</fullName>
    </recommendedName>
</protein>
<dbReference type="AlphaFoldDB" id="A0A154PPI2"/>
<dbReference type="Proteomes" id="UP000076502">
    <property type="component" value="Unassembled WGS sequence"/>
</dbReference>
<keyword evidence="3" id="KW-1185">Reference proteome</keyword>
<feature type="region of interest" description="Disordered" evidence="1">
    <location>
        <begin position="287"/>
        <end position="311"/>
    </location>
</feature>
<evidence type="ECO:0000313" key="2">
    <source>
        <dbReference type="EMBL" id="KZC13783.1"/>
    </source>
</evidence>
<dbReference type="PANTHER" id="PTHR34153:SF2">
    <property type="entry name" value="SI:CH211-262H13.3-RELATED"/>
    <property type="match status" value="1"/>
</dbReference>
<proteinExistence type="predicted"/>
<dbReference type="PANTHER" id="PTHR34153">
    <property type="entry name" value="SI:CH211-262H13.3-RELATED-RELATED"/>
    <property type="match status" value="1"/>
</dbReference>
<sequence>MYVTRLEPVFLCTHPRGPKLSYVGVDRYMQKSVTFVKKWMKRWQETGTVDEFPKRGIETERPKRAGDKTCRNETTSSDEESNKRIKVNPGNVAGDTEELWHNLEENAAPLNTYTCDENAEQHSFRTQPDASSEPMNSDYRDLYQKMENLEAISIKNNMLLEKIFKQLQQQRGIPSKPTILPICTVDGMTEFNNIDEDTYKDVVNYFEFVGGFSLKEAVNLCFKEAIDDQLTMSYSWLGREEGNKALCETRIVRAIHDAVLHNRHFTRPSKKEVAVILKMALRTSKERVRSRRASRNQSKGGHFRTAEEERERKMQLKQEEVSLEFHILSVETVSYLLPHYHKRTWLNNAAGA</sequence>
<reference evidence="2 3" key="1">
    <citation type="submission" date="2015-07" db="EMBL/GenBank/DDBJ databases">
        <title>The genome of Dufourea novaeangliae.</title>
        <authorList>
            <person name="Pan H."/>
            <person name="Kapheim K."/>
        </authorList>
    </citation>
    <scope>NUCLEOTIDE SEQUENCE [LARGE SCALE GENOMIC DNA]</scope>
    <source>
        <strain evidence="2">0120121106</strain>
        <tissue evidence="2">Whole body</tissue>
    </source>
</reference>
<evidence type="ECO:0000313" key="3">
    <source>
        <dbReference type="Proteomes" id="UP000076502"/>
    </source>
</evidence>
<dbReference type="EMBL" id="KQ435012">
    <property type="protein sequence ID" value="KZC13783.1"/>
    <property type="molecule type" value="Genomic_DNA"/>
</dbReference>
<feature type="region of interest" description="Disordered" evidence="1">
    <location>
        <begin position="54"/>
        <end position="92"/>
    </location>
</feature>
<organism evidence="2 3">
    <name type="scientific">Dufourea novaeangliae</name>
    <name type="common">Sweat bee</name>
    <dbReference type="NCBI Taxonomy" id="178035"/>
    <lineage>
        <taxon>Eukaryota</taxon>
        <taxon>Metazoa</taxon>
        <taxon>Ecdysozoa</taxon>
        <taxon>Arthropoda</taxon>
        <taxon>Hexapoda</taxon>
        <taxon>Insecta</taxon>
        <taxon>Pterygota</taxon>
        <taxon>Neoptera</taxon>
        <taxon>Endopterygota</taxon>
        <taxon>Hymenoptera</taxon>
        <taxon>Apocrita</taxon>
        <taxon>Aculeata</taxon>
        <taxon>Apoidea</taxon>
        <taxon>Anthophila</taxon>
        <taxon>Halictidae</taxon>
        <taxon>Rophitinae</taxon>
        <taxon>Dufourea</taxon>
    </lineage>
</organism>
<evidence type="ECO:0008006" key="4">
    <source>
        <dbReference type="Google" id="ProtNLM"/>
    </source>
</evidence>
<dbReference type="OrthoDB" id="7591789at2759"/>
<evidence type="ECO:0000256" key="1">
    <source>
        <dbReference type="SAM" id="MobiDB-lite"/>
    </source>
</evidence>
<feature type="compositionally biased region" description="Basic and acidic residues" evidence="1">
    <location>
        <begin position="54"/>
        <end position="71"/>
    </location>
</feature>